<evidence type="ECO:0000313" key="4">
    <source>
        <dbReference type="EMBL" id="KIM76429.1"/>
    </source>
</evidence>
<reference evidence="5" key="2">
    <citation type="submission" date="2015-01" db="EMBL/GenBank/DDBJ databases">
        <title>Evolutionary Origins and Diversification of the Mycorrhizal Mutualists.</title>
        <authorList>
            <consortium name="DOE Joint Genome Institute"/>
            <consortium name="Mycorrhizal Genomics Consortium"/>
            <person name="Kohler A."/>
            <person name="Kuo A."/>
            <person name="Nagy L.G."/>
            <person name="Floudas D."/>
            <person name="Copeland A."/>
            <person name="Barry K.W."/>
            <person name="Cichocki N."/>
            <person name="Veneault-Fourrey C."/>
            <person name="LaButti K."/>
            <person name="Lindquist E.A."/>
            <person name="Lipzen A."/>
            <person name="Lundell T."/>
            <person name="Morin E."/>
            <person name="Murat C."/>
            <person name="Riley R."/>
            <person name="Ohm R."/>
            <person name="Sun H."/>
            <person name="Tunlid A."/>
            <person name="Henrissat B."/>
            <person name="Grigoriev I.V."/>
            <person name="Hibbett D.S."/>
            <person name="Martin F."/>
        </authorList>
    </citation>
    <scope>NUCLEOTIDE SEQUENCE [LARGE SCALE GENOMIC DNA]</scope>
    <source>
        <strain evidence="5">F 1598</strain>
    </source>
</reference>
<reference evidence="4 5" key="1">
    <citation type="submission" date="2014-04" db="EMBL/GenBank/DDBJ databases">
        <authorList>
            <consortium name="DOE Joint Genome Institute"/>
            <person name="Kuo A."/>
            <person name="Tarkka M."/>
            <person name="Buscot F."/>
            <person name="Kohler A."/>
            <person name="Nagy L.G."/>
            <person name="Floudas D."/>
            <person name="Copeland A."/>
            <person name="Barry K.W."/>
            <person name="Cichocki N."/>
            <person name="Veneault-Fourrey C."/>
            <person name="LaButti K."/>
            <person name="Lindquist E.A."/>
            <person name="Lipzen A."/>
            <person name="Lundell T."/>
            <person name="Morin E."/>
            <person name="Murat C."/>
            <person name="Sun H."/>
            <person name="Tunlid A."/>
            <person name="Henrissat B."/>
            <person name="Grigoriev I.V."/>
            <person name="Hibbett D.S."/>
            <person name="Martin F."/>
            <person name="Nordberg H.P."/>
            <person name="Cantor M.N."/>
            <person name="Hua S.X."/>
        </authorList>
    </citation>
    <scope>NUCLEOTIDE SEQUENCE [LARGE SCALE GENOMIC DNA]</scope>
    <source>
        <strain evidence="4 5">F 1598</strain>
    </source>
</reference>
<evidence type="ECO:0000256" key="1">
    <source>
        <dbReference type="SAM" id="MobiDB-lite"/>
    </source>
</evidence>
<keyword evidence="2" id="KW-0812">Transmembrane</keyword>
<keyword evidence="2" id="KW-1133">Transmembrane helix</keyword>
<accession>A0A0C3F8Z7</accession>
<feature type="compositionally biased region" description="Basic residues" evidence="1">
    <location>
        <begin position="325"/>
        <end position="339"/>
    </location>
</feature>
<dbReference type="EMBL" id="KN833035">
    <property type="protein sequence ID" value="KIM76429.1"/>
    <property type="molecule type" value="Genomic_DNA"/>
</dbReference>
<organism evidence="4 5">
    <name type="scientific">Piloderma croceum (strain F 1598)</name>
    <dbReference type="NCBI Taxonomy" id="765440"/>
    <lineage>
        <taxon>Eukaryota</taxon>
        <taxon>Fungi</taxon>
        <taxon>Dikarya</taxon>
        <taxon>Basidiomycota</taxon>
        <taxon>Agaricomycotina</taxon>
        <taxon>Agaricomycetes</taxon>
        <taxon>Agaricomycetidae</taxon>
        <taxon>Atheliales</taxon>
        <taxon>Atheliaceae</taxon>
        <taxon>Piloderma</taxon>
    </lineage>
</organism>
<dbReference type="AlphaFoldDB" id="A0A0C3F8Z7"/>
<sequence length="339" mass="37516">MKFLALLLGSLVFAASTNAQYFSAGWAPGKAVPTTTSTGFDPAGATQASNSKPGRPSLKELSSMFDLTNLLATGPVASLAARVGINITEKLAAAKSRKFWDDRVTLIDDDNYEDLIVNETMTKEEEKDRMWFVVITTTTSGQEGVSKYVDQVFDSAFNLTQEARDLPHVRWGRINYLNVTRLTTKWNVWSAPYIMVITDRGQTLRFWKASQLRLSDKIIRQFLLEEGWRSNPPWKTSYAPGGDREWIMDYFAIGMTAIYNNVTLLPNWLLYVMTGTLGSVLIGLLHRSPKVPVKVKRQPNPRVVISAPAAEPSVTTATASASSKATKRGGGKTKKDGKK</sequence>
<feature type="chain" id="PRO_5002174402" description="Thioredoxin-like fold domain-containing protein" evidence="3">
    <location>
        <begin position="20"/>
        <end position="339"/>
    </location>
</feature>
<gene>
    <name evidence="4" type="ORF">PILCRDRAFT_12851</name>
</gene>
<evidence type="ECO:0000313" key="5">
    <source>
        <dbReference type="Proteomes" id="UP000054166"/>
    </source>
</evidence>
<name>A0A0C3F8Z7_PILCF</name>
<dbReference type="HOGENOM" id="CLU_061858_0_0_1"/>
<dbReference type="OrthoDB" id="2502001at2759"/>
<feature type="compositionally biased region" description="Low complexity" evidence="1">
    <location>
        <begin position="306"/>
        <end position="324"/>
    </location>
</feature>
<dbReference type="InParanoid" id="A0A0C3F8Z7"/>
<keyword evidence="2" id="KW-0472">Membrane</keyword>
<dbReference type="Proteomes" id="UP000054166">
    <property type="component" value="Unassembled WGS sequence"/>
</dbReference>
<feature type="transmembrane region" description="Helical" evidence="2">
    <location>
        <begin position="268"/>
        <end position="286"/>
    </location>
</feature>
<proteinExistence type="predicted"/>
<protein>
    <recommendedName>
        <fullName evidence="6">Thioredoxin-like fold domain-containing protein</fullName>
    </recommendedName>
</protein>
<feature type="region of interest" description="Disordered" evidence="1">
    <location>
        <begin position="306"/>
        <end position="339"/>
    </location>
</feature>
<evidence type="ECO:0000256" key="3">
    <source>
        <dbReference type="SAM" id="SignalP"/>
    </source>
</evidence>
<keyword evidence="3" id="KW-0732">Signal</keyword>
<keyword evidence="5" id="KW-1185">Reference proteome</keyword>
<evidence type="ECO:0008006" key="6">
    <source>
        <dbReference type="Google" id="ProtNLM"/>
    </source>
</evidence>
<feature type="signal peptide" evidence="3">
    <location>
        <begin position="1"/>
        <end position="19"/>
    </location>
</feature>
<evidence type="ECO:0000256" key="2">
    <source>
        <dbReference type="SAM" id="Phobius"/>
    </source>
</evidence>